<evidence type="ECO:0000256" key="9">
    <source>
        <dbReference type="PIRSR" id="PIRSR602481-1"/>
    </source>
</evidence>
<evidence type="ECO:0000256" key="5">
    <source>
        <dbReference type="ARBA" id="ARBA00022833"/>
    </source>
</evidence>
<keyword evidence="3" id="KW-0963">Cytoplasm</keyword>
<dbReference type="PANTHER" id="PTHR33202:SF1">
    <property type="entry name" value="FERRIC UPTAKE REGULATION PROTEIN"/>
    <property type="match status" value="1"/>
</dbReference>
<proteinExistence type="inferred from homology"/>
<dbReference type="GO" id="GO:0008270">
    <property type="term" value="F:zinc ion binding"/>
    <property type="evidence" value="ECO:0007669"/>
    <property type="project" value="TreeGrafter"/>
</dbReference>
<dbReference type="GO" id="GO:0003700">
    <property type="term" value="F:DNA-binding transcription factor activity"/>
    <property type="evidence" value="ECO:0007669"/>
    <property type="project" value="InterPro"/>
</dbReference>
<comment type="caution">
    <text evidence="11">The sequence shown here is derived from an EMBL/GenBank/DDBJ whole genome shotgun (WGS) entry which is preliminary data.</text>
</comment>
<organism evidence="11 12">
    <name type="scientific">Secundilactobacillus malefermentans</name>
    <dbReference type="NCBI Taxonomy" id="176292"/>
    <lineage>
        <taxon>Bacteria</taxon>
        <taxon>Bacillati</taxon>
        <taxon>Bacillota</taxon>
        <taxon>Bacilli</taxon>
        <taxon>Lactobacillales</taxon>
        <taxon>Lactobacillaceae</taxon>
        <taxon>Secundilactobacillus</taxon>
    </lineage>
</organism>
<comment type="cofactor">
    <cofactor evidence="10">
        <name>Mn(2+)</name>
        <dbReference type="ChEBI" id="CHEBI:29035"/>
    </cofactor>
    <cofactor evidence="10">
        <name>Fe(2+)</name>
        <dbReference type="ChEBI" id="CHEBI:29033"/>
    </cofactor>
    <text evidence="10">Binds 1 Mn(2+) or Fe(2+) ion per subunit.</text>
</comment>
<dbReference type="EMBL" id="PUFO01000105">
    <property type="protein sequence ID" value="TDG71433.1"/>
    <property type="molecule type" value="Genomic_DNA"/>
</dbReference>
<dbReference type="GO" id="GO:0045892">
    <property type="term" value="P:negative regulation of DNA-templated transcription"/>
    <property type="evidence" value="ECO:0007669"/>
    <property type="project" value="TreeGrafter"/>
</dbReference>
<evidence type="ECO:0000256" key="8">
    <source>
        <dbReference type="ARBA" id="ARBA00023163"/>
    </source>
</evidence>
<dbReference type="InterPro" id="IPR036388">
    <property type="entry name" value="WH-like_DNA-bd_sf"/>
</dbReference>
<dbReference type="InterPro" id="IPR036390">
    <property type="entry name" value="WH_DNA-bd_sf"/>
</dbReference>
<feature type="binding site" evidence="9">
    <location>
        <position position="136"/>
    </location>
    <ligand>
        <name>Zn(2+)</name>
        <dbReference type="ChEBI" id="CHEBI:29105"/>
    </ligand>
</feature>
<evidence type="ECO:0000256" key="7">
    <source>
        <dbReference type="ARBA" id="ARBA00023125"/>
    </source>
</evidence>
<evidence type="ECO:0000256" key="4">
    <source>
        <dbReference type="ARBA" id="ARBA00022491"/>
    </source>
</evidence>
<evidence type="ECO:0000256" key="1">
    <source>
        <dbReference type="ARBA" id="ARBA00004496"/>
    </source>
</evidence>
<keyword evidence="9" id="KW-0479">Metal-binding</keyword>
<dbReference type="GO" id="GO:0000976">
    <property type="term" value="F:transcription cis-regulatory region binding"/>
    <property type="evidence" value="ECO:0007669"/>
    <property type="project" value="TreeGrafter"/>
</dbReference>
<dbReference type="STRING" id="1122149.FD44_GL000191"/>
<comment type="similarity">
    <text evidence="2">Belongs to the Fur family.</text>
</comment>
<keyword evidence="10" id="KW-0408">Iron</keyword>
<protein>
    <submittedName>
        <fullName evidence="11">Uncharacterized protein</fullName>
    </submittedName>
</protein>
<evidence type="ECO:0000256" key="6">
    <source>
        <dbReference type="ARBA" id="ARBA00023015"/>
    </source>
</evidence>
<evidence type="ECO:0000313" key="12">
    <source>
        <dbReference type="Proteomes" id="UP000294854"/>
    </source>
</evidence>
<feature type="binding site" evidence="9">
    <location>
        <position position="99"/>
    </location>
    <ligand>
        <name>Zn(2+)</name>
        <dbReference type="ChEBI" id="CHEBI:29105"/>
    </ligand>
</feature>
<feature type="binding site" evidence="9">
    <location>
        <position position="102"/>
    </location>
    <ligand>
        <name>Zn(2+)</name>
        <dbReference type="ChEBI" id="CHEBI:29105"/>
    </ligand>
</feature>
<dbReference type="Gene3D" id="1.10.10.10">
    <property type="entry name" value="Winged helix-like DNA-binding domain superfamily/Winged helix DNA-binding domain"/>
    <property type="match status" value="1"/>
</dbReference>
<feature type="binding site" evidence="10">
    <location>
        <position position="128"/>
    </location>
    <ligand>
        <name>Fe cation</name>
        <dbReference type="ChEBI" id="CHEBI:24875"/>
    </ligand>
</feature>
<dbReference type="InterPro" id="IPR002481">
    <property type="entry name" value="FUR"/>
</dbReference>
<gene>
    <name evidence="11" type="ORF">C5L31_002220</name>
</gene>
<dbReference type="PANTHER" id="PTHR33202">
    <property type="entry name" value="ZINC UPTAKE REGULATION PROTEIN"/>
    <property type="match status" value="1"/>
</dbReference>
<dbReference type="AlphaFoldDB" id="A0A4R5NDK2"/>
<keyword evidence="7" id="KW-0238">DNA-binding</keyword>
<evidence type="ECO:0000256" key="10">
    <source>
        <dbReference type="PIRSR" id="PIRSR602481-2"/>
    </source>
</evidence>
<dbReference type="Gene3D" id="3.30.1490.190">
    <property type="match status" value="1"/>
</dbReference>
<keyword evidence="5 9" id="KW-0862">Zinc</keyword>
<name>A0A4R5NDK2_9LACO</name>
<evidence type="ECO:0000313" key="11">
    <source>
        <dbReference type="EMBL" id="TDG71433.1"/>
    </source>
</evidence>
<comment type="subcellular location">
    <subcellularLocation>
        <location evidence="1">Cytoplasm</location>
    </subcellularLocation>
</comment>
<dbReference type="InterPro" id="IPR043135">
    <property type="entry name" value="Fur_C"/>
</dbReference>
<feature type="binding site" evidence="9">
    <location>
        <position position="139"/>
    </location>
    <ligand>
        <name>Zn(2+)</name>
        <dbReference type="ChEBI" id="CHEBI:29105"/>
    </ligand>
</feature>
<keyword evidence="12" id="KW-1185">Reference proteome</keyword>
<keyword evidence="4" id="KW-0678">Repressor</keyword>
<evidence type="ECO:0000256" key="3">
    <source>
        <dbReference type="ARBA" id="ARBA00022490"/>
    </source>
</evidence>
<dbReference type="SUPFAM" id="SSF46785">
    <property type="entry name" value="Winged helix' DNA-binding domain"/>
    <property type="match status" value="1"/>
</dbReference>
<feature type="binding site" evidence="10">
    <location>
        <position position="93"/>
    </location>
    <ligand>
        <name>Fe cation</name>
        <dbReference type="ChEBI" id="CHEBI:24875"/>
    </ligand>
</feature>
<keyword evidence="8" id="KW-0804">Transcription</keyword>
<accession>A0A4R5NDK2</accession>
<dbReference type="CDD" id="cd07153">
    <property type="entry name" value="Fur_like"/>
    <property type="match status" value="1"/>
</dbReference>
<keyword evidence="6" id="KW-0805">Transcription regulation</keyword>
<dbReference type="RefSeq" id="WP_010619477.1">
    <property type="nucleotide sequence ID" value="NZ_CP042371.1"/>
</dbReference>
<dbReference type="Pfam" id="PF01475">
    <property type="entry name" value="FUR"/>
    <property type="match status" value="1"/>
</dbReference>
<dbReference type="GO" id="GO:1900376">
    <property type="term" value="P:regulation of secondary metabolite biosynthetic process"/>
    <property type="evidence" value="ECO:0007669"/>
    <property type="project" value="TreeGrafter"/>
</dbReference>
<dbReference type="Proteomes" id="UP000294854">
    <property type="component" value="Unassembled WGS sequence"/>
</dbReference>
<comment type="cofactor">
    <cofactor evidence="9">
        <name>Zn(2+)</name>
        <dbReference type="ChEBI" id="CHEBI:29105"/>
    </cofactor>
    <text evidence="9">Binds 1 zinc ion per subunit.</text>
</comment>
<dbReference type="GO" id="GO:0005737">
    <property type="term" value="C:cytoplasm"/>
    <property type="evidence" value="ECO:0007669"/>
    <property type="project" value="UniProtKB-SubCell"/>
</dbReference>
<sequence>MQQTLAEALDILKQQHLKITKQRRALLEYLLAHQDHYHEVTLVDDHMRQLFPGMSHNTIYRNLKEFEDAGMVEQRVQGGQGEVKYQCDFAHIHHHHFICENCGRVQELETCPMDSFQAQLPGCKIDTHRFEIYGLCAACNRKLAKQPS</sequence>
<reference evidence="11 12" key="1">
    <citation type="journal article" date="2019" name="Appl. Microbiol. Biotechnol.">
        <title>Uncovering carbohydrate metabolism through a genotype-phenotype association study of 56 lactic acid bacteria genomes.</title>
        <authorList>
            <person name="Buron-Moles G."/>
            <person name="Chailyan A."/>
            <person name="Dolejs I."/>
            <person name="Forster J."/>
            <person name="Miks M.H."/>
        </authorList>
    </citation>
    <scope>NUCLEOTIDE SEQUENCE [LARGE SCALE GENOMIC DNA]</scope>
    <source>
        <strain evidence="11 12">ATCC 49373</strain>
    </source>
</reference>
<dbReference type="OrthoDB" id="8659436at2"/>
<evidence type="ECO:0000256" key="2">
    <source>
        <dbReference type="ARBA" id="ARBA00007957"/>
    </source>
</evidence>